<feature type="transmembrane region" description="Helical" evidence="6">
    <location>
        <begin position="166"/>
        <end position="191"/>
    </location>
</feature>
<evidence type="ECO:0000256" key="4">
    <source>
        <dbReference type="ARBA" id="ARBA00023136"/>
    </source>
</evidence>
<dbReference type="RefSeq" id="WP_089326788.1">
    <property type="nucleotide sequence ID" value="NZ_FZOR01000013.1"/>
</dbReference>
<gene>
    <name evidence="9" type="ORF">SAMN05443665_1013108</name>
</gene>
<dbReference type="PANTHER" id="PTHR43229:SF2">
    <property type="entry name" value="NODULATION PROTEIN J"/>
    <property type="match status" value="1"/>
</dbReference>
<name>A0A239IXR9_9ACTN</name>
<comment type="similarity">
    <text evidence="6">Belongs to the ABC-2 integral membrane protein family.</text>
</comment>
<dbReference type="InterPro" id="IPR013525">
    <property type="entry name" value="ABC2_TM"/>
</dbReference>
<feature type="transmembrane region" description="Helical" evidence="6">
    <location>
        <begin position="135"/>
        <end position="160"/>
    </location>
</feature>
<evidence type="ECO:0000313" key="9">
    <source>
        <dbReference type="EMBL" id="SNS97823.1"/>
    </source>
</evidence>
<keyword evidence="5" id="KW-0046">Antibiotic resistance</keyword>
<keyword evidence="2 6" id="KW-0812">Transmembrane</keyword>
<evidence type="ECO:0000313" key="10">
    <source>
        <dbReference type="Proteomes" id="UP000198318"/>
    </source>
</evidence>
<dbReference type="InterPro" id="IPR051784">
    <property type="entry name" value="Nod_factor_ABC_transporter"/>
</dbReference>
<organism evidence="9 10">
    <name type="scientific">Actinomadura meyerae</name>
    <dbReference type="NCBI Taxonomy" id="240840"/>
    <lineage>
        <taxon>Bacteria</taxon>
        <taxon>Bacillati</taxon>
        <taxon>Actinomycetota</taxon>
        <taxon>Actinomycetes</taxon>
        <taxon>Streptosporangiales</taxon>
        <taxon>Thermomonosporaceae</taxon>
        <taxon>Actinomadura</taxon>
    </lineage>
</organism>
<feature type="domain" description="ABC transmembrane type-2" evidence="8">
    <location>
        <begin position="54"/>
        <end position="282"/>
    </location>
</feature>
<dbReference type="PANTHER" id="PTHR43229">
    <property type="entry name" value="NODULATION PROTEIN J"/>
    <property type="match status" value="1"/>
</dbReference>
<comment type="subcellular location">
    <subcellularLocation>
        <location evidence="6">Cell membrane</location>
        <topology evidence="6">Multi-pass membrane protein</topology>
    </subcellularLocation>
    <subcellularLocation>
        <location evidence="1">Membrane</location>
        <topology evidence="1">Multi-pass membrane protein</topology>
    </subcellularLocation>
</comment>
<feature type="region of interest" description="Disordered" evidence="7">
    <location>
        <begin position="1"/>
        <end position="23"/>
    </location>
</feature>
<dbReference type="OrthoDB" id="9255971at2"/>
<keyword evidence="10" id="KW-1185">Reference proteome</keyword>
<feature type="transmembrane region" description="Helical" evidence="6">
    <location>
        <begin position="91"/>
        <end position="114"/>
    </location>
</feature>
<protein>
    <recommendedName>
        <fullName evidence="6">Transport permease protein</fullName>
    </recommendedName>
</protein>
<feature type="transmembrane region" description="Helical" evidence="6">
    <location>
        <begin position="203"/>
        <end position="228"/>
    </location>
</feature>
<dbReference type="GO" id="GO:0043190">
    <property type="term" value="C:ATP-binding cassette (ABC) transporter complex"/>
    <property type="evidence" value="ECO:0007669"/>
    <property type="project" value="InterPro"/>
</dbReference>
<evidence type="ECO:0000256" key="6">
    <source>
        <dbReference type="RuleBase" id="RU361157"/>
    </source>
</evidence>
<dbReference type="PROSITE" id="PS51012">
    <property type="entry name" value="ABC_TM2"/>
    <property type="match status" value="1"/>
</dbReference>
<dbReference type="AlphaFoldDB" id="A0A239IXR9"/>
<dbReference type="PIRSF" id="PIRSF006648">
    <property type="entry name" value="DrrB"/>
    <property type="match status" value="1"/>
</dbReference>
<dbReference type="Proteomes" id="UP000198318">
    <property type="component" value="Unassembled WGS sequence"/>
</dbReference>
<keyword evidence="4 6" id="KW-0472">Membrane</keyword>
<evidence type="ECO:0000256" key="3">
    <source>
        <dbReference type="ARBA" id="ARBA00022989"/>
    </source>
</evidence>
<keyword evidence="6" id="KW-0813">Transport</keyword>
<evidence type="ECO:0000256" key="1">
    <source>
        <dbReference type="ARBA" id="ARBA00004141"/>
    </source>
</evidence>
<dbReference type="EMBL" id="FZOR01000013">
    <property type="protein sequence ID" value="SNS97823.1"/>
    <property type="molecule type" value="Genomic_DNA"/>
</dbReference>
<proteinExistence type="inferred from homology"/>
<evidence type="ECO:0000259" key="8">
    <source>
        <dbReference type="PROSITE" id="PS51012"/>
    </source>
</evidence>
<sequence length="284" mass="29493">MPLPPSQPVPPTPAASPEGPPVPAADAREPFARIVSDTRLVFLRYARQTLRSKVAVVFGAVQPLLYLVLFGPLLSDLADVRGFGGGDAWQVFVPGILVQLALFGAGFVGFGLLAEMRSGVVERLRVTPVSRTALLLGRVLRDTAVIAVQGVLLVAAGLALGLRAPAAGIAAGLLFTVALAVSVASLSYVLAMRTRTEDAFAPLLSSVTLPLMLLSGILLPMGLAPGWLDAVSRFTPFRYVVDGARAAFLGDYASAAVAEGAAVTAALLAVSVALGVRRFRTENP</sequence>
<feature type="transmembrane region" description="Helical" evidence="6">
    <location>
        <begin position="252"/>
        <end position="276"/>
    </location>
</feature>
<keyword evidence="3 6" id="KW-1133">Transmembrane helix</keyword>
<feature type="transmembrane region" description="Helical" evidence="6">
    <location>
        <begin position="54"/>
        <end position="71"/>
    </location>
</feature>
<dbReference type="InterPro" id="IPR000412">
    <property type="entry name" value="ABC_2_transport"/>
</dbReference>
<evidence type="ECO:0000256" key="7">
    <source>
        <dbReference type="SAM" id="MobiDB-lite"/>
    </source>
</evidence>
<dbReference type="InterPro" id="IPR047817">
    <property type="entry name" value="ABC2_TM_bact-type"/>
</dbReference>
<reference evidence="9 10" key="1">
    <citation type="submission" date="2017-06" db="EMBL/GenBank/DDBJ databases">
        <authorList>
            <person name="Kim H.J."/>
            <person name="Triplett B.A."/>
        </authorList>
    </citation>
    <scope>NUCLEOTIDE SEQUENCE [LARGE SCALE GENOMIC DNA]</scope>
    <source>
        <strain evidence="9 10">DSM 44715</strain>
    </source>
</reference>
<keyword evidence="6" id="KW-1003">Cell membrane</keyword>
<accession>A0A239IXR9</accession>
<dbReference type="GO" id="GO:0140359">
    <property type="term" value="F:ABC-type transporter activity"/>
    <property type="evidence" value="ECO:0007669"/>
    <property type="project" value="InterPro"/>
</dbReference>
<dbReference type="Pfam" id="PF01061">
    <property type="entry name" value="ABC2_membrane"/>
    <property type="match status" value="1"/>
</dbReference>
<dbReference type="GO" id="GO:0046677">
    <property type="term" value="P:response to antibiotic"/>
    <property type="evidence" value="ECO:0007669"/>
    <property type="project" value="UniProtKB-KW"/>
</dbReference>
<evidence type="ECO:0000256" key="2">
    <source>
        <dbReference type="ARBA" id="ARBA00022692"/>
    </source>
</evidence>
<evidence type="ECO:0000256" key="5">
    <source>
        <dbReference type="ARBA" id="ARBA00023251"/>
    </source>
</evidence>